<reference evidence="2 3" key="2">
    <citation type="submission" date="2017-09" db="EMBL/GenBank/DDBJ databases">
        <title>Tripartite evolution among Lactobacillus johnsonii, Lactobacillus taiwanensis, Lactobacillus reuteri and their rodent host.</title>
        <authorList>
            <person name="Wang T."/>
            <person name="Knowles S."/>
            <person name="Cheng C."/>
        </authorList>
    </citation>
    <scope>NUCLEOTIDE SEQUENCE [LARGE SCALE GENOMIC DNA]</scope>
    <source>
        <strain evidence="2 3">105n</strain>
    </source>
</reference>
<dbReference type="RefSeq" id="WP_094512363.1">
    <property type="nucleotide sequence ID" value="NZ_NGPU01000094.1"/>
</dbReference>
<evidence type="ECO:0000313" key="3">
    <source>
        <dbReference type="Proteomes" id="UP000216681"/>
    </source>
</evidence>
<evidence type="ECO:0000313" key="2">
    <source>
        <dbReference type="EMBL" id="OYS95700.1"/>
    </source>
</evidence>
<accession>A0AB73PIL2</accession>
<dbReference type="Pfam" id="PF20282">
    <property type="entry name" value="CTD6"/>
    <property type="match status" value="1"/>
</dbReference>
<gene>
    <name evidence="2" type="ORF">CBG15_01010</name>
</gene>
<evidence type="ECO:0000259" key="1">
    <source>
        <dbReference type="Pfam" id="PF20282"/>
    </source>
</evidence>
<name>A0AB73PIL2_LIMRT</name>
<dbReference type="InterPro" id="IPR046914">
    <property type="entry name" value="ABC-3C_CTD6"/>
</dbReference>
<sequence length="342" mass="38578">MVRLDLATYIATLKKYMRQKNTATLVDTLFGSIAGPLELKISRGPHKGEEYAISSGRASELLNRKRNPDTQISAGADNPKVLATIGDYFDSTVLELLMMGDSLDALNDELIGEINSDVHMQRGIKKELLEKSKSSNISSLLAAIFLYVVKVDNTGKPERTLESIKDVPLSSVSFDSQDNKLHISSLTIPLPESIAPRNIRNDEFKYLNALCQAYSDKLGMTISIDNIDSCPKKRFRNDFNDERNYYNSVQSRIRGVREIFSDVDEQYDVLKKEAYEGIKETYLDDYPDGFKRLMEVLKKITSTSLNRSQLVKLDIIGNAERKGLCHVLVNDGYINSWVDIDE</sequence>
<reference evidence="2 3" key="1">
    <citation type="submission" date="2017-05" db="EMBL/GenBank/DDBJ databases">
        <authorList>
            <person name="Lin X.B."/>
            <person name="Stothard P."/>
            <person name="Tasseva G."/>
            <person name="Walter J."/>
        </authorList>
    </citation>
    <scope>NUCLEOTIDE SEQUENCE [LARGE SCALE GENOMIC DNA]</scope>
    <source>
        <strain evidence="2 3">105n</strain>
    </source>
</reference>
<dbReference type="AlphaFoldDB" id="A0AB73PIL2"/>
<proteinExistence type="predicted"/>
<dbReference type="EMBL" id="NGPX01000006">
    <property type="protein sequence ID" value="OYS95700.1"/>
    <property type="molecule type" value="Genomic_DNA"/>
</dbReference>
<dbReference type="Proteomes" id="UP000216681">
    <property type="component" value="Unassembled WGS sequence"/>
</dbReference>
<protein>
    <recommendedName>
        <fullName evidence="1">ABC-three component systems C-terminal domain-containing protein</fullName>
    </recommendedName>
</protein>
<comment type="caution">
    <text evidence="2">The sequence shown here is derived from an EMBL/GenBank/DDBJ whole genome shotgun (WGS) entry which is preliminary data.</text>
</comment>
<feature type="domain" description="ABC-three component systems C-terminal" evidence="1">
    <location>
        <begin position="203"/>
        <end position="337"/>
    </location>
</feature>
<organism evidence="2 3">
    <name type="scientific">Limosilactobacillus reuteri</name>
    <name type="common">Lactobacillus reuteri</name>
    <dbReference type="NCBI Taxonomy" id="1598"/>
    <lineage>
        <taxon>Bacteria</taxon>
        <taxon>Bacillati</taxon>
        <taxon>Bacillota</taxon>
        <taxon>Bacilli</taxon>
        <taxon>Lactobacillales</taxon>
        <taxon>Lactobacillaceae</taxon>
        <taxon>Limosilactobacillus</taxon>
    </lineage>
</organism>